<name>A0A1S8D025_9GAMM</name>
<dbReference type="OrthoDB" id="1633687at2"/>
<evidence type="ECO:0000313" key="2">
    <source>
        <dbReference type="Proteomes" id="UP000192132"/>
    </source>
</evidence>
<dbReference type="InterPro" id="IPR010451">
    <property type="entry name" value="Acetoacetate_decarboxylase"/>
</dbReference>
<dbReference type="Gene3D" id="2.40.400.10">
    <property type="entry name" value="Acetoacetate decarboxylase-like"/>
    <property type="match status" value="1"/>
</dbReference>
<dbReference type="AlphaFoldDB" id="A0A1S8D025"/>
<keyword evidence="2" id="KW-1185">Reference proteome</keyword>
<dbReference type="EMBL" id="MLCN01000001">
    <property type="protein sequence ID" value="ONG42261.1"/>
    <property type="molecule type" value="Genomic_DNA"/>
</dbReference>
<dbReference type="SUPFAM" id="SSF160104">
    <property type="entry name" value="Acetoacetate decarboxylase-like"/>
    <property type="match status" value="1"/>
</dbReference>
<sequence>MTSWLKDAFFQVATHPKQISTGPMHVPVRYFDASSLIAFFMVDYTKASALVNVPGIEVVQMTENKALFALAFYEYRSLTDGAPYNEVGACIVVQPTGMQPAKHPLMELSLPPDRRQTGMHILHLPVTTQDACAAGCELWGYPKFVTAINFNLNDKEFTGQVMHPDNPQAPLLSLTGKLGMGLPAPWADLVLYSSLNDQLIRATANTRTLDGATFATAGSLKLSLDLVSGHPMAETLNRLDLDGTSPISATYTNSLQLRLNEGVVVETEADSTEIAI</sequence>
<dbReference type="STRING" id="1907941.BKE30_00150"/>
<organism evidence="1 2">
    <name type="scientific">Alkanindiges hydrocarboniclasticus</name>
    <dbReference type="NCBI Taxonomy" id="1907941"/>
    <lineage>
        <taxon>Bacteria</taxon>
        <taxon>Pseudomonadati</taxon>
        <taxon>Pseudomonadota</taxon>
        <taxon>Gammaproteobacteria</taxon>
        <taxon>Moraxellales</taxon>
        <taxon>Moraxellaceae</taxon>
        <taxon>Alkanindiges</taxon>
    </lineage>
</organism>
<protein>
    <submittedName>
        <fullName evidence="1">Acetoacetate decarboxylase</fullName>
    </submittedName>
</protein>
<dbReference type="Pfam" id="PF06314">
    <property type="entry name" value="ADC"/>
    <property type="match status" value="1"/>
</dbReference>
<reference evidence="1 2" key="1">
    <citation type="submission" date="2016-10" db="EMBL/GenBank/DDBJ databases">
        <title>Draft Genome sequence of Alkanindiges sp. strain H1.</title>
        <authorList>
            <person name="Subhash Y."/>
            <person name="Lee S."/>
        </authorList>
    </citation>
    <scope>NUCLEOTIDE SEQUENCE [LARGE SCALE GENOMIC DNA]</scope>
    <source>
        <strain evidence="1 2">H1</strain>
    </source>
</reference>
<dbReference type="Proteomes" id="UP000192132">
    <property type="component" value="Unassembled WGS sequence"/>
</dbReference>
<dbReference type="RefSeq" id="WP_076876650.1">
    <property type="nucleotide sequence ID" value="NZ_MLCN01000001.1"/>
</dbReference>
<accession>A0A1S8D025</accession>
<comment type="caution">
    <text evidence="1">The sequence shown here is derived from an EMBL/GenBank/DDBJ whole genome shotgun (WGS) entry which is preliminary data.</text>
</comment>
<evidence type="ECO:0000313" key="1">
    <source>
        <dbReference type="EMBL" id="ONG42261.1"/>
    </source>
</evidence>
<dbReference type="GO" id="GO:0016829">
    <property type="term" value="F:lyase activity"/>
    <property type="evidence" value="ECO:0007669"/>
    <property type="project" value="InterPro"/>
</dbReference>
<gene>
    <name evidence="1" type="ORF">BKE30_00150</name>
</gene>
<proteinExistence type="predicted"/>
<dbReference type="InterPro" id="IPR023375">
    <property type="entry name" value="ADC_dom_sf"/>
</dbReference>